<comment type="caution">
    <text evidence="1">The sequence shown here is derived from an EMBL/GenBank/DDBJ whole genome shotgun (WGS) entry which is preliminary data.</text>
</comment>
<evidence type="ECO:0000313" key="2">
    <source>
        <dbReference type="Proteomes" id="UP000799755"/>
    </source>
</evidence>
<proteinExistence type="predicted"/>
<gene>
    <name evidence="1" type="ORF">BDR25DRAFT_241695</name>
</gene>
<organism evidence="1 2">
    <name type="scientific">Lindgomyces ingoldianus</name>
    <dbReference type="NCBI Taxonomy" id="673940"/>
    <lineage>
        <taxon>Eukaryota</taxon>
        <taxon>Fungi</taxon>
        <taxon>Dikarya</taxon>
        <taxon>Ascomycota</taxon>
        <taxon>Pezizomycotina</taxon>
        <taxon>Dothideomycetes</taxon>
        <taxon>Pleosporomycetidae</taxon>
        <taxon>Pleosporales</taxon>
        <taxon>Lindgomycetaceae</taxon>
        <taxon>Lindgomyces</taxon>
    </lineage>
</organism>
<dbReference type="Proteomes" id="UP000799755">
    <property type="component" value="Unassembled WGS sequence"/>
</dbReference>
<evidence type="ECO:0000313" key="1">
    <source>
        <dbReference type="EMBL" id="KAF2464679.1"/>
    </source>
</evidence>
<sequence>MADAIKHFNKVPWAAAMINDSTWTPRNTASRIPKPTFEDSFFAETLGTNRTIRYLLTLQPTKPEEEYPQVREVRTIMDLGNGLNGHPNICHGGFVATMLDEIFGVLIIANIELKIKNAGPHHPNNQTNCYTAYLNTNYKKPTPAPSVVLCTARFEKKEGRKIYVSGTVGDGQGTVYSTGEGMFVETNAKI</sequence>
<reference evidence="1" key="1">
    <citation type="journal article" date="2020" name="Stud. Mycol.">
        <title>101 Dothideomycetes genomes: a test case for predicting lifestyles and emergence of pathogens.</title>
        <authorList>
            <person name="Haridas S."/>
            <person name="Albert R."/>
            <person name="Binder M."/>
            <person name="Bloem J."/>
            <person name="Labutti K."/>
            <person name="Salamov A."/>
            <person name="Andreopoulos B."/>
            <person name="Baker S."/>
            <person name="Barry K."/>
            <person name="Bills G."/>
            <person name="Bluhm B."/>
            <person name="Cannon C."/>
            <person name="Castanera R."/>
            <person name="Culley D."/>
            <person name="Daum C."/>
            <person name="Ezra D."/>
            <person name="Gonzalez J."/>
            <person name="Henrissat B."/>
            <person name="Kuo A."/>
            <person name="Liang C."/>
            <person name="Lipzen A."/>
            <person name="Lutzoni F."/>
            <person name="Magnuson J."/>
            <person name="Mondo S."/>
            <person name="Nolan M."/>
            <person name="Ohm R."/>
            <person name="Pangilinan J."/>
            <person name="Park H.-J."/>
            <person name="Ramirez L."/>
            <person name="Alfaro M."/>
            <person name="Sun H."/>
            <person name="Tritt A."/>
            <person name="Yoshinaga Y."/>
            <person name="Zwiers L.-H."/>
            <person name="Turgeon B."/>
            <person name="Goodwin S."/>
            <person name="Spatafora J."/>
            <person name="Crous P."/>
            <person name="Grigoriev I."/>
        </authorList>
    </citation>
    <scope>NUCLEOTIDE SEQUENCE</scope>
    <source>
        <strain evidence="1">ATCC 200398</strain>
    </source>
</reference>
<protein>
    <submittedName>
        <fullName evidence="1">Uncharacterized protein</fullName>
    </submittedName>
</protein>
<accession>A0ACB6QCM3</accession>
<keyword evidence="2" id="KW-1185">Reference proteome</keyword>
<dbReference type="EMBL" id="MU003534">
    <property type="protein sequence ID" value="KAF2464679.1"/>
    <property type="molecule type" value="Genomic_DNA"/>
</dbReference>
<name>A0ACB6QCM3_9PLEO</name>